<dbReference type="InterPro" id="IPR035420">
    <property type="entry name" value="Spt6_SH2"/>
</dbReference>
<feature type="compositionally biased region" description="Basic and acidic residues" evidence="1">
    <location>
        <begin position="317"/>
        <end position="334"/>
    </location>
</feature>
<gene>
    <name evidence="4" type="ORF">OJ252_3309</name>
</gene>
<feature type="region of interest" description="Disordered" evidence="1">
    <location>
        <begin position="1070"/>
        <end position="1121"/>
    </location>
</feature>
<feature type="region of interest" description="Disordered" evidence="1">
    <location>
        <begin position="315"/>
        <end position="348"/>
    </location>
</feature>
<dbReference type="EMBL" id="JAPCXB010000152">
    <property type="protein sequence ID" value="KAJ1606058.1"/>
    <property type="molecule type" value="Genomic_DNA"/>
</dbReference>
<feature type="compositionally biased region" description="Acidic residues" evidence="1">
    <location>
        <begin position="205"/>
        <end position="214"/>
    </location>
</feature>
<dbReference type="InterPro" id="IPR032706">
    <property type="entry name" value="Spt6_HHH"/>
</dbReference>
<feature type="region of interest" description="Disordered" evidence="1">
    <location>
        <begin position="393"/>
        <end position="422"/>
    </location>
</feature>
<feature type="compositionally biased region" description="Polar residues" evidence="1">
    <location>
        <begin position="1756"/>
        <end position="1778"/>
    </location>
</feature>
<dbReference type="InterPro" id="IPR023319">
    <property type="entry name" value="Tex-like_HTH_dom_sf"/>
</dbReference>
<feature type="compositionally biased region" description="Basic residues" evidence="1">
    <location>
        <begin position="134"/>
        <end position="149"/>
    </location>
</feature>
<keyword evidence="5" id="KW-1185">Reference proteome</keyword>
<proteinExistence type="predicted"/>
<feature type="compositionally biased region" description="Basic and acidic residues" evidence="1">
    <location>
        <begin position="34"/>
        <end position="56"/>
    </location>
</feature>
<feature type="compositionally biased region" description="Basic and acidic residues" evidence="1">
    <location>
        <begin position="1083"/>
        <end position="1097"/>
    </location>
</feature>
<evidence type="ECO:0000313" key="5">
    <source>
        <dbReference type="Proteomes" id="UP001071777"/>
    </source>
</evidence>
<dbReference type="Gene3D" id="1.10.150.850">
    <property type="entry name" value="Spt6, helix-hairpin-helix domain"/>
    <property type="match status" value="1"/>
</dbReference>
<feature type="compositionally biased region" description="Acidic residues" evidence="1">
    <location>
        <begin position="187"/>
        <end position="197"/>
    </location>
</feature>
<feature type="compositionally biased region" description="Low complexity" evidence="1">
    <location>
        <begin position="116"/>
        <end position="125"/>
    </location>
</feature>
<protein>
    <submittedName>
        <fullName evidence="4">SPT6-like transcription elongation factor</fullName>
    </submittedName>
</protein>
<dbReference type="Gene3D" id="1.10.10.650">
    <property type="entry name" value="RuvA domain 2-like"/>
    <property type="match status" value="1"/>
</dbReference>
<feature type="domain" description="Spt6 SH2" evidence="2">
    <location>
        <begin position="1857"/>
        <end position="2058"/>
    </location>
</feature>
<feature type="compositionally biased region" description="Basic and acidic residues" evidence="1">
    <location>
        <begin position="1"/>
        <end position="24"/>
    </location>
</feature>
<evidence type="ECO:0000313" key="4">
    <source>
        <dbReference type="EMBL" id="KAJ1606058.1"/>
    </source>
</evidence>
<dbReference type="InterPro" id="IPR037027">
    <property type="entry name" value="YqgF/RNaseH-like_dom_sf"/>
</dbReference>
<reference evidence="4" key="1">
    <citation type="submission" date="2022-10" db="EMBL/GenBank/DDBJ databases">
        <title>Adaptive evolution leads to modifications in subtelomeric GC content in a zoonotic Cryptosporidium species.</title>
        <authorList>
            <person name="Li J."/>
            <person name="Feng Y."/>
            <person name="Xiao L."/>
        </authorList>
    </citation>
    <scope>NUCLEOTIDE SEQUENCE</scope>
    <source>
        <strain evidence="4">25894</strain>
    </source>
</reference>
<feature type="region of interest" description="Disordered" evidence="1">
    <location>
        <begin position="1"/>
        <end position="266"/>
    </location>
</feature>
<accession>A0ABQ8P2S4</accession>
<dbReference type="Gene3D" id="3.30.505.10">
    <property type="entry name" value="SH2 domain"/>
    <property type="match status" value="1"/>
</dbReference>
<dbReference type="InterPro" id="IPR035019">
    <property type="entry name" value="Spt6_SH2_N"/>
</dbReference>
<dbReference type="CDD" id="cd09918">
    <property type="entry name" value="SH2_Nterm_SPT6_like"/>
    <property type="match status" value="1"/>
</dbReference>
<dbReference type="InterPro" id="IPR023323">
    <property type="entry name" value="Tex-like_dom_sf"/>
</dbReference>
<feature type="compositionally biased region" description="Basic and acidic residues" evidence="1">
    <location>
        <begin position="408"/>
        <end position="422"/>
    </location>
</feature>
<organism evidence="4 5">
    <name type="scientific">Cryptosporidium canis</name>
    <dbReference type="NCBI Taxonomy" id="195482"/>
    <lineage>
        <taxon>Eukaryota</taxon>
        <taxon>Sar</taxon>
        <taxon>Alveolata</taxon>
        <taxon>Apicomplexa</taxon>
        <taxon>Conoidasida</taxon>
        <taxon>Coccidia</taxon>
        <taxon>Eucoccidiorida</taxon>
        <taxon>Eimeriorina</taxon>
        <taxon>Cryptosporidiidae</taxon>
        <taxon>Cryptosporidium</taxon>
    </lineage>
</organism>
<sequence length="2214" mass="251399">MEEESKNSHKGGPDAEEAPEKVVESSEASGLHGLEAREGDVETVTESKGEVPKSTEGESLGGAGEDPTRVSGPEPNPRSSDGSRAQRPKKKKRRQQGSIGGGGSLQALLHAEASEDNSSQSGSSAESEESRTERRSRKRKSKGHKKGREKSRMFIHDEAEEEEEGENAREEGHERPARRKRDSPSSSEDEEDDEDGYDELKDFIADEVEEDGVDDSLVYRGPHIISQLGGQDEGGLRGSAAGPEVGQESSEDDDDDEILRGGLEEDDLALIEENTGIRISKDSRKHRLKKVSEAADSSGKTLLGRDIGDLEDLLFSADKDGGDQEQDSLHRDPVPARGIDSEDSEDADDWMVDDLNEREMRGDEFNIIQSVFGDYDTVMDILMNKVSRPKDFADRSAGDLDQAPVHQPSKEHDSSSPVVDGDREADMAEDLDEELFGESTEKEDAEVDHIQSKMKGTTLQATTHSVSGTAETRGRLMADLDSEVKHADIPERLHLLYGGRWKSLQERKISKEELQDEAAWISRRFLHTYPELFKEELLRRTHNLEFKTSFPYNSSGGVMQLVSNAVFSVLKWLLNDRLDVPYISLHKMHLIQPPLNDFLLGKIVFLDSIYYKLKLSIEVLQQKLLQILETKPFSDISRLIESREIHDDNILQASFSLFGLQQTIQSCPNFESSRDVDNIRSYLMYHLETPRFRQIDQLGIIDSPGLSRLAEIGDASRKQRKNYMVELFEYIEKSELFKIWTPYIVSPYVLSQYLKSFTSPQFHCSTPGDIPGVPATFSLLPPAGPVSENSKTALYKWLDKFVRQNNPMFATSEKILESLIIYEARRLASFPGVRAKVFEYFLANACVTTVTTIKGERTLSPNGVFWLARRLFRKPVNTLLPGTYFPLNDETSPETQSSNTLFDGCLYSEVLELERRGLIEVVIHPLCIDDPAPWRGLDGEAKIKERFLHEVGLLDSGVESNSSSSGSKSSLPTPIQNRFDQEFRMYLNSDNIDNRIVRNILDELKYGYVSISGSIWSKLVQVPILHRLIEKELFPSFRGEVMNYLKTRSQEYIAELCSLNLQRRLRVLPPRHPAKDGTNPEVPGERPGESQRAEDPRGQGGFDSEDDDFNPYSGKSVDSDDENFISRRSRVSRWRGGSGSSLHAVKEEYNTSWGLNVISCVVEKAQNGFKVCVVSLDIFGELRDFLVLDHLLSTHQRNPRFTDYQNMERDSSGSLESQRFEEDLENLTKFTKLYYPHYVCVGISERKCLELGSLWSHVLGNAKRKDHKFTPGILFVSMDVSRALIRRSGPDQKTQQSQRPKGLQSEYPVHVHLAISVGRLVQNPLAEHLQLWEDSGNEIECELGTDLFGLGHEIRDSDSLSASKDWFNPITCLRLHRFQDSVDPKMLQFHLLLAIRSVVADLGVQVNRMRGHSHLQSPLKFVSGLGPRKAKSLAHYLDSLSGAISARGQLKQDDHSSTTQKMTGTDYSYEYDTNENERHTGCLTKNVYSNAQVFLRVDEESYNEKEFNRSLNIFEISRLSDEEDKELVLTILSNIRDQAFDESQSGTKQKSKEKDETVLWTWISKRSSKLETLDLEAYAKLMYENQNRPRLLPYLNRMLRELKKPYDCSLVSKEFRGVEKSRQLRESLEITKEDLFVGCEITCRITGIFSNTKGPPRSPISLWFDQYNMKVILEDFESFWEELLDEFPRLKSISLDKLFKPNTPLQAIVTNIDFSQHCVFVTMSQTKVCNALNYIIDGLWRHQQYRLDTLERNRQESSSTTSQTAPTDGNADNTSSHSTAKMSIQEYKRNDFNLLQDDLSALTWTDVRHFSFILFKRNLNVLSTSSGVDLRSGVGSEGAGSADRPWDRDNRGDGRYHGTILRTVHHPNFRSWDHDQIIEHMKGETVPLGEVIIKASTKFIDKLNMYVKVCDSPFMFKVINIDEFDQRLPGELGRRLRIEDMDYTDIDQILIQYVHPLKVHLSSVYNHPKYRSNMEYQNLITELLVESSTSGNSIVWGITADRQIPCRFHLISVPPNSRVGSSGARIHFEDGIYITHKGFQLWRRTENTLRKLLNWWKTDGFFKRSSHLEDYKRYKEYMVRQKQGRAGSEEDFGARKPGAHSHHSYHYSSSGGGGGGYQSQYSGSRYHQTESYGSHSRTGGVGAPPYNPYPSPHSHSGGFRKSFHGNPPLDDGPAAHHHYHAHPHPHPPPPPPPHLPPPEPYDSGFQGHYRHSRR</sequence>
<feature type="region of interest" description="Disordered" evidence="1">
    <location>
        <begin position="1751"/>
        <end position="1778"/>
    </location>
</feature>
<name>A0ABQ8P2S4_9CRYT</name>
<evidence type="ECO:0000259" key="3">
    <source>
        <dbReference type="Pfam" id="PF14635"/>
    </source>
</evidence>
<dbReference type="PANTHER" id="PTHR10145">
    <property type="entry name" value="TRANSCRIPTION ELONGATION FACTOR SPT6"/>
    <property type="match status" value="1"/>
</dbReference>
<feature type="domain" description="Transcription elongation factor Spt6 helix-hairpin-helix motif" evidence="3">
    <location>
        <begin position="1370"/>
        <end position="1456"/>
    </location>
</feature>
<comment type="caution">
    <text evidence="4">The sequence shown here is derived from an EMBL/GenBank/DDBJ whole genome shotgun (WGS) entry which is preliminary data.</text>
</comment>
<dbReference type="InterPro" id="IPR017072">
    <property type="entry name" value="TF_Spt6"/>
</dbReference>
<dbReference type="Gene3D" id="3.30.420.140">
    <property type="entry name" value="YqgF/RNase H-like domain"/>
    <property type="match status" value="1"/>
</dbReference>
<feature type="compositionally biased region" description="Basic and acidic residues" evidence="1">
    <location>
        <begin position="166"/>
        <end position="175"/>
    </location>
</feature>
<dbReference type="InterPro" id="IPR036860">
    <property type="entry name" value="SH2_dom_sf"/>
</dbReference>
<feature type="compositionally biased region" description="Basic residues" evidence="1">
    <location>
        <begin position="2175"/>
        <end position="2185"/>
    </location>
</feature>
<dbReference type="Pfam" id="PF14635">
    <property type="entry name" value="HHH_7"/>
    <property type="match status" value="1"/>
</dbReference>
<dbReference type="Pfam" id="PF14633">
    <property type="entry name" value="SH2_2"/>
    <property type="match status" value="1"/>
</dbReference>
<dbReference type="Proteomes" id="UP001071777">
    <property type="component" value="Unassembled WGS sequence"/>
</dbReference>
<feature type="compositionally biased region" description="Basic residues" evidence="1">
    <location>
        <begin position="86"/>
        <end position="95"/>
    </location>
</feature>
<evidence type="ECO:0000259" key="2">
    <source>
        <dbReference type="Pfam" id="PF14633"/>
    </source>
</evidence>
<dbReference type="PANTHER" id="PTHR10145:SF6">
    <property type="entry name" value="TRANSCRIPTION ELONGATION FACTOR SPT6"/>
    <property type="match status" value="1"/>
</dbReference>
<feature type="region of interest" description="Disordered" evidence="1">
    <location>
        <begin position="2082"/>
        <end position="2214"/>
    </location>
</feature>
<dbReference type="Gene3D" id="1.10.3500.10">
    <property type="entry name" value="Tex N-terminal region-like"/>
    <property type="match status" value="1"/>
</dbReference>
<feature type="compositionally biased region" description="Pro residues" evidence="1">
    <location>
        <begin position="2186"/>
        <end position="2200"/>
    </location>
</feature>
<evidence type="ECO:0000256" key="1">
    <source>
        <dbReference type="SAM" id="MobiDB-lite"/>
    </source>
</evidence>